<dbReference type="PANTHER" id="PTHR12072:SF5">
    <property type="entry name" value="CWF19-LIKE PROTEIN 2"/>
    <property type="match status" value="1"/>
</dbReference>
<proteinExistence type="inferred from homology"/>
<organism evidence="4">
    <name type="scientific">Fagus sylvatica</name>
    <name type="common">Beechnut</name>
    <dbReference type="NCBI Taxonomy" id="28930"/>
    <lineage>
        <taxon>Eukaryota</taxon>
        <taxon>Viridiplantae</taxon>
        <taxon>Streptophyta</taxon>
        <taxon>Embryophyta</taxon>
        <taxon>Tracheophyta</taxon>
        <taxon>Spermatophyta</taxon>
        <taxon>Magnoliopsida</taxon>
        <taxon>eudicotyledons</taxon>
        <taxon>Gunneridae</taxon>
        <taxon>Pentapetalae</taxon>
        <taxon>rosids</taxon>
        <taxon>fabids</taxon>
        <taxon>Fagales</taxon>
        <taxon>Fagaceae</taxon>
        <taxon>Fagus</taxon>
    </lineage>
</organism>
<gene>
    <name evidence="4" type="ORF">FSB_LOCUS61562</name>
</gene>
<dbReference type="GO" id="GO:0000398">
    <property type="term" value="P:mRNA splicing, via spliceosome"/>
    <property type="evidence" value="ECO:0007669"/>
    <property type="project" value="TreeGrafter"/>
</dbReference>
<dbReference type="PANTHER" id="PTHR12072">
    <property type="entry name" value="CWF19, CELL CYCLE CONTROL PROTEIN"/>
    <property type="match status" value="1"/>
</dbReference>
<dbReference type="GO" id="GO:0071014">
    <property type="term" value="C:post-mRNA release spliceosomal complex"/>
    <property type="evidence" value="ECO:0007669"/>
    <property type="project" value="TreeGrafter"/>
</dbReference>
<feature type="region of interest" description="Disordered" evidence="2">
    <location>
        <begin position="380"/>
        <end position="408"/>
    </location>
</feature>
<name>A0A2N9JAU7_FAGSY</name>
<evidence type="ECO:0000256" key="1">
    <source>
        <dbReference type="ARBA" id="ARBA00006795"/>
    </source>
</evidence>
<sequence length="640" mass="71658">MLAGLKFVPREKIGKAHNDDDSDGDSIKERKKSSSRKEKHRRKGKSSSYSSSDDEELERIKKRSTKKKKWYSSDEYSSSESEGSSDEEIKKGRNKRKSRSKRKRSNDDMSGDEEDSDRSKKGLRKSKGSGAHREDLSDSGGGTHSLKEMENVRKGMGLEWMLRPGDKKDETPAMIVEDKLEENLAEEIKEAHPRELNPYLKDNGSGYPDDIDGSKASGEKHLSSSVVGDGGASWRLKALKRAQEQAAREGRRLKEVVEERWGSVGQLAVSVASRKAAPSRAHLHAIKDRKRGLTEERQTGSDNQSERDIKKNDDGHFVKDSSFQHHKMREPKVQDSLSWGKRKSQNLSSNDAGIVSAAVSSLNKFSNDGSFIDKVLRQQNNDPIGSSEGNLESASVSSQTNQSGEGSAVANDALSANQLAAKAFQLRMKGKHEEANKLLCFDYENEEIGFVGVLEKEAEKIKSKQGGGNNSIRPQNEGSSSRYIMQDRSIQQKKDEDDADMHLARKIVQNKKYTTYSQADDEYDFEEGPSRKDWGWDEGWGAKTSYCVDSKFHILDVAAFAACGARSLLHLATAATRTVEDTVWEEIRNFKKCLIMMFAKQERDVVFLETVMGLAQQRRHCLIECIPLPQDIAKEGSFVF</sequence>
<feature type="compositionally biased region" description="Low complexity" evidence="2">
    <location>
        <begin position="73"/>
        <end position="82"/>
    </location>
</feature>
<accession>A0A2N9JAU7</accession>
<feature type="compositionally biased region" description="Basic residues" evidence="2">
    <location>
        <begin position="92"/>
        <end position="104"/>
    </location>
</feature>
<feature type="compositionally biased region" description="Basic and acidic residues" evidence="2">
    <location>
        <begin position="291"/>
        <end position="323"/>
    </location>
</feature>
<feature type="region of interest" description="Disordered" evidence="2">
    <location>
        <begin position="1"/>
        <end position="152"/>
    </location>
</feature>
<evidence type="ECO:0000259" key="3">
    <source>
        <dbReference type="Pfam" id="PF04677"/>
    </source>
</evidence>
<feature type="domain" description="Cwf19-like C-terminal" evidence="3">
    <location>
        <begin position="574"/>
        <end position="640"/>
    </location>
</feature>
<protein>
    <recommendedName>
        <fullName evidence="3">Cwf19-like C-terminal domain-containing protein</fullName>
    </recommendedName>
</protein>
<dbReference type="AlphaFoldDB" id="A0A2N9JAU7"/>
<dbReference type="Pfam" id="PF04677">
    <property type="entry name" value="CwfJ_C_1"/>
    <property type="match status" value="1"/>
</dbReference>
<feature type="region of interest" description="Disordered" evidence="2">
    <location>
        <begin position="276"/>
        <end position="347"/>
    </location>
</feature>
<feature type="compositionally biased region" description="Polar residues" evidence="2">
    <location>
        <begin position="470"/>
        <end position="483"/>
    </location>
</feature>
<evidence type="ECO:0000313" key="4">
    <source>
        <dbReference type="EMBL" id="SPD33680.1"/>
    </source>
</evidence>
<feature type="region of interest" description="Disordered" evidence="2">
    <location>
        <begin position="190"/>
        <end position="229"/>
    </location>
</feature>
<feature type="region of interest" description="Disordered" evidence="2">
    <location>
        <begin position="461"/>
        <end position="483"/>
    </location>
</feature>
<reference evidence="4" key="1">
    <citation type="submission" date="2018-02" db="EMBL/GenBank/DDBJ databases">
        <authorList>
            <person name="Cohen D.B."/>
            <person name="Kent A.D."/>
        </authorList>
    </citation>
    <scope>NUCLEOTIDE SEQUENCE</scope>
</reference>
<feature type="compositionally biased region" description="Basic and acidic residues" evidence="2">
    <location>
        <begin position="8"/>
        <end position="19"/>
    </location>
</feature>
<dbReference type="InterPro" id="IPR040194">
    <property type="entry name" value="Cwf19-like"/>
</dbReference>
<feature type="compositionally biased region" description="Basic residues" evidence="2">
    <location>
        <begin position="60"/>
        <end position="70"/>
    </location>
</feature>
<dbReference type="InterPro" id="IPR006768">
    <property type="entry name" value="Cwf19-like_C_dom-1"/>
</dbReference>
<feature type="compositionally biased region" description="Basic residues" evidence="2">
    <location>
        <begin position="281"/>
        <end position="290"/>
    </location>
</feature>
<evidence type="ECO:0000256" key="2">
    <source>
        <dbReference type="SAM" id="MobiDB-lite"/>
    </source>
</evidence>
<feature type="compositionally biased region" description="Polar residues" evidence="2">
    <location>
        <begin position="380"/>
        <end position="405"/>
    </location>
</feature>
<comment type="similarity">
    <text evidence="1">Belongs to the CWF19 family.</text>
</comment>
<dbReference type="EMBL" id="OIVN01006468">
    <property type="protein sequence ID" value="SPD33680.1"/>
    <property type="molecule type" value="Genomic_DNA"/>
</dbReference>
<feature type="compositionally biased region" description="Basic residues" evidence="2">
    <location>
        <begin position="29"/>
        <end position="45"/>
    </location>
</feature>